<dbReference type="Proteomes" id="UP000054481">
    <property type="component" value="Unassembled WGS sequence"/>
</dbReference>
<accession>A0A0F8A139</accession>
<dbReference type="EMBL" id="KQ030514">
    <property type="protein sequence ID" value="KJZ75842.1"/>
    <property type="molecule type" value="Genomic_DNA"/>
</dbReference>
<keyword evidence="3" id="KW-1185">Reference proteome</keyword>
<evidence type="ECO:0000256" key="1">
    <source>
        <dbReference type="SAM" id="MobiDB-lite"/>
    </source>
</evidence>
<name>A0A0F8A139_9HYPO</name>
<gene>
    <name evidence="2" type="ORF">HIM_04666</name>
</gene>
<feature type="region of interest" description="Disordered" evidence="1">
    <location>
        <begin position="265"/>
        <end position="285"/>
    </location>
</feature>
<evidence type="ECO:0000313" key="2">
    <source>
        <dbReference type="EMBL" id="KJZ75842.1"/>
    </source>
</evidence>
<protein>
    <submittedName>
        <fullName evidence="2">Uncharacterized protein</fullName>
    </submittedName>
</protein>
<reference evidence="2 3" key="1">
    <citation type="journal article" date="2014" name="Genome Biol. Evol.">
        <title>Comparative genomics and transcriptomics analyses reveal divergent lifestyle features of nematode endoparasitic fungus Hirsutella minnesotensis.</title>
        <authorList>
            <person name="Lai Y."/>
            <person name="Liu K."/>
            <person name="Zhang X."/>
            <person name="Zhang X."/>
            <person name="Li K."/>
            <person name="Wang N."/>
            <person name="Shu C."/>
            <person name="Wu Y."/>
            <person name="Wang C."/>
            <person name="Bushley K.E."/>
            <person name="Xiang M."/>
            <person name="Liu X."/>
        </authorList>
    </citation>
    <scope>NUCLEOTIDE SEQUENCE [LARGE SCALE GENOMIC DNA]</scope>
    <source>
        <strain evidence="2 3">3608</strain>
    </source>
</reference>
<organism evidence="2 3">
    <name type="scientific">Hirsutella minnesotensis 3608</name>
    <dbReference type="NCBI Taxonomy" id="1043627"/>
    <lineage>
        <taxon>Eukaryota</taxon>
        <taxon>Fungi</taxon>
        <taxon>Dikarya</taxon>
        <taxon>Ascomycota</taxon>
        <taxon>Pezizomycotina</taxon>
        <taxon>Sordariomycetes</taxon>
        <taxon>Hypocreomycetidae</taxon>
        <taxon>Hypocreales</taxon>
        <taxon>Ophiocordycipitaceae</taxon>
        <taxon>Hirsutella</taxon>
    </lineage>
</organism>
<dbReference type="OrthoDB" id="5304511at2759"/>
<sequence length="480" mass="54151">MDFDPLPNEVLYAIIDSLGTCCHININPLINASPRFFRLWKKLSEDRLLHGLQAHVHPDAMNHALAIINVPKRSTALQSLPQARQSFLTRYFDKSNPFPFPVDYLQMRTLAHINARIEAMWKAYAKATLCNETNHTGPLSWFEVARLQRAFFRHELYCRVFSRGPDGRSIMGANDQFDLFVSRLAPWEAEEMACVHDFYTWHVRRMVEIMEDDVVNAVLLASAGVSPSMMPQDMAALHAPFAVVSFAEAAEAFAALPPGTTHNLDGDGFTPGPQGEAPGQGGRARPNVPRAGGMHETALYPFSTAEKHRSAQHLSYLAALGVYFVHELLTADKDVRRQTLQAYFGSARDFFPEALECAPKEACLTVIPPDVHEEHPSKPTMGYFKFKQSDYDTYLRISGDGYLSGLLRKRGYVFWDVGRINEETLDECLVGARNLAPEIARHGFDPSRRICAEERLGDVSLSRTQLRRIERDFGARIRRQ</sequence>
<dbReference type="AlphaFoldDB" id="A0A0F8A139"/>
<proteinExistence type="predicted"/>
<evidence type="ECO:0000313" key="3">
    <source>
        <dbReference type="Proteomes" id="UP000054481"/>
    </source>
</evidence>